<dbReference type="InterPro" id="IPR003593">
    <property type="entry name" value="AAA+_ATPase"/>
</dbReference>
<comment type="subcellular location">
    <subcellularLocation>
        <location evidence="2">Plastid</location>
    </subcellularLocation>
</comment>
<feature type="domain" description="AAA+ ATPase" evidence="7">
    <location>
        <begin position="1078"/>
        <end position="1255"/>
    </location>
</feature>
<keyword evidence="8" id="KW-0150">Chloroplast</keyword>
<dbReference type="PANTHER" id="PTHR33078:SF100">
    <property type="entry name" value="PROTEIN YCF2"/>
    <property type="match status" value="1"/>
</dbReference>
<dbReference type="GO" id="GO:0009536">
    <property type="term" value="C:plastid"/>
    <property type="evidence" value="ECO:0007669"/>
    <property type="project" value="UniProtKB-SubCell"/>
</dbReference>
<dbReference type="GO" id="GO:0005524">
    <property type="term" value="F:ATP binding"/>
    <property type="evidence" value="ECO:0007669"/>
    <property type="project" value="UniProtKB-KW"/>
</dbReference>
<dbReference type="InterPro" id="IPR027417">
    <property type="entry name" value="P-loop_NTPase"/>
</dbReference>
<evidence type="ECO:0000256" key="3">
    <source>
        <dbReference type="ARBA" id="ARBA00009361"/>
    </source>
</evidence>
<dbReference type="SMART" id="SM00382">
    <property type="entry name" value="AAA"/>
    <property type="match status" value="1"/>
</dbReference>
<accession>A0A4P8JIQ2</accession>
<comment type="similarity">
    <text evidence="3">Belongs to the Ycf2 family.</text>
</comment>
<dbReference type="EMBL" id="MH165324">
    <property type="protein sequence ID" value="QCP71003.1"/>
    <property type="molecule type" value="Genomic_DNA"/>
</dbReference>
<dbReference type="SUPFAM" id="SSF52540">
    <property type="entry name" value="P-loop containing nucleoside triphosphate hydrolases"/>
    <property type="match status" value="1"/>
</dbReference>
<proteinExistence type="inferred from homology"/>
<dbReference type="PANTHER" id="PTHR33078">
    <property type="entry name" value="PROTEIN YCF2-RELATED"/>
    <property type="match status" value="1"/>
</dbReference>
<reference evidence="8" key="1">
    <citation type="submission" date="2018-04" db="EMBL/GenBank/DDBJ databases">
        <title>Plantago ovata cp genome.</title>
        <authorList>
            <person name="Asaf S."/>
            <person name="Khan A."/>
            <person name="Al-Harrasi A."/>
        </authorList>
    </citation>
    <scope>NUCLEOTIDE SEQUENCE</scope>
</reference>
<evidence type="ECO:0000259" key="7">
    <source>
        <dbReference type="SMART" id="SM00382"/>
    </source>
</evidence>
<evidence type="ECO:0000256" key="4">
    <source>
        <dbReference type="ARBA" id="ARBA00022640"/>
    </source>
</evidence>
<evidence type="ECO:0000256" key="5">
    <source>
        <dbReference type="ARBA" id="ARBA00022741"/>
    </source>
</evidence>
<name>A0A4P8JIQ2_PLAOV</name>
<keyword evidence="5" id="KW-0547">Nucleotide-binding</keyword>
<organism evidence="8">
    <name type="scientific">Plantago ovata</name>
    <name type="common">Blond psyllium</name>
    <name type="synonym">Ispaghul</name>
    <dbReference type="NCBI Taxonomy" id="185002"/>
    <lineage>
        <taxon>Eukaryota</taxon>
        <taxon>Viridiplantae</taxon>
        <taxon>Streptophyta</taxon>
        <taxon>Embryophyta</taxon>
        <taxon>Tracheophyta</taxon>
        <taxon>Spermatophyta</taxon>
        <taxon>Magnoliopsida</taxon>
        <taxon>eudicotyledons</taxon>
        <taxon>Gunneridae</taxon>
        <taxon>Pentapetalae</taxon>
        <taxon>asterids</taxon>
        <taxon>lamiids</taxon>
        <taxon>Lamiales</taxon>
        <taxon>Plantaginaceae</taxon>
        <taxon>Plantagineae</taxon>
        <taxon>Plantago</taxon>
    </lineage>
</organism>
<keyword evidence="6" id="KW-0067">ATP-binding</keyword>
<dbReference type="InterPro" id="IPR003959">
    <property type="entry name" value="ATPase_AAA_core"/>
</dbReference>
<sequence>MVRISSEFKSYCEVHLRSEIVEETTRSFFCPLQAILQNTVSINPISSDPGCDRVLKDEPDMDSSNKISFWNKNLFFDLFYLFHDRKRGGYPLDHDFDSEERFPEMADLFTLSITEPDLVYHKGFAFSIDSCGLDQKQFLNEARDESKKKSLLVLPPICSEENKSFSRRIRKKGVRISCGNDLDPKPKKVLFARNNIMEAVNQYRLIRNLIQIQYSPYGSIKNVLNRFFLMNRSDHHFEYGIQRHQIGKDTLNHRTRMKYRINQHLSNLKKSQKKWFDPLILISRTDSWMSRDPDAYRHNWKSITGSNFKLIGLRLSTIWLRHFLSFCPFCPSFFAFCITHFLLRVSGISPFLGPRSLYMSGKVRMINSAISCKNREVFQLFILRMLQNPFGCSFENYDLWLWNRIICKNGNHFYWMIMILPENRNSRSMEEKDHPFCSIRYQSGRLTHSILEKIAGNPLIRRIPISQRYATIKTIGWIPRKHFIEVHRYLLFIKQIDFDSRIIHITSASILPQDSPFLWKRPISIILILRMDNSSISCSFATKYFLCASNMLLGGEILFHQSSHRYLTYSYLTIFHKVVTKRITCTNLSIFQVDTIPSSVELVTQSQTFLEHLKQRDKESILKELIVNLFPIRIYLIQKRRTCISISIQTRVWFPLHVLRKIYHPKRGKNGVFVKRNALRKGRCIEPFNEGLFQLSQNGIYSKHICHGSRQGTNIKIGYLKILFQTYCRFQILFQTYCGYKVAVKNGYPKYKVTVKNGYGILGIDRVDHGEFFGKKGVLVGKVRFRISVYIMFFCPKKRFIEIMSHHRYRHIRDRQMFGSSSIQSFSFLFLLDISFVHIFSLFPGPLVSYRQSSKRSNLKRFHHLGLSCENFWIGILYLNQILSGERISFKLLWNNSVLRRNIRISISSISKQIPSIESLFREIQDIKVIQVKRSIHRKEKRKNWNGDWIDDKIESWVANSDSIDDEEREFLVQFSTLTTEQRIDQILLSLTHSDHLSKNDSGYQMIEQPGAIYLRYLVDIHKKDLLNYEFNPSCLAERRVFLAHYQTITYSQTSCGTTTLHFPSQRKPFSLRLALSPSRGILVIGSIGTGCSYLVKSLATNSYVPFITVFLNDNKPKCEDEDYYEIKIGGSDEIDASDAIDASDEIDPDLDTELEGLTMMNAPTMDMMPELGLTLQFELAKAMSPCIIWIPNIHDLDVNESNYLSLGLLVNHLSEICSNRNILVIASTHIHKKVDPALIAPKKLNMCIKIRRLLIPHQRKHFFMLSYTRGFHLEKKMFHTNGFGSITMGSNARDLVALSNEVLSISITQKKSIIDTNTIRSALHRQTWDLRSQVRSVQDHGILFYQIGRAVAQNVLLSNCPIDPIAIYMKKNLCNEGDSYLYKWYLELGMSMKKLTLLLYLLSCSAGSVAQDLWSLPGPDEKNGITSYGLVENDSDLVHGLLEIEGSLVGSSRTEKDCSPFDNDRVTLLLRPEPRNPLDMMQNGFQSTRGSVSVLRRPSLEGVTIEEDLFNHIVWAPRIWSPWGFLFDCTERPSALGFPYWSRAFRGKRIEEDELQENDSEFLQSGTMQSPIRDRSSKEQGLFFRISQFLWDPADPLFFLFKDQPPGSVFSHRELFADEEMSEGLLTSQTDLTTSIYQRWFIKNKQQEKYFELLINRQRWLRTNSSLSNGSFRSNTLSESYQYLSTLFLSNGTLLDQMTKTLLRKRERPVPKSLNG</sequence>
<evidence type="ECO:0000313" key="8">
    <source>
        <dbReference type="EMBL" id="QCP70975.1"/>
    </source>
</evidence>
<gene>
    <name evidence="8" type="primary">ycf2</name>
</gene>
<geneLocation type="chloroplast" evidence="8"/>
<dbReference type="Pfam" id="PF05695">
    <property type="entry name" value="Ycf2"/>
    <property type="match status" value="1"/>
</dbReference>
<protein>
    <submittedName>
        <fullName evidence="8">Hypothetical chloroplast RF21</fullName>
    </submittedName>
</protein>
<evidence type="ECO:0000256" key="2">
    <source>
        <dbReference type="ARBA" id="ARBA00004474"/>
    </source>
</evidence>
<evidence type="ECO:0000256" key="1">
    <source>
        <dbReference type="ARBA" id="ARBA00002329"/>
    </source>
</evidence>
<dbReference type="GO" id="GO:0016887">
    <property type="term" value="F:ATP hydrolysis activity"/>
    <property type="evidence" value="ECO:0007669"/>
    <property type="project" value="InterPro"/>
</dbReference>
<dbReference type="EMBL" id="MH165324">
    <property type="protein sequence ID" value="QCP70975.1"/>
    <property type="molecule type" value="Genomic_DNA"/>
</dbReference>
<dbReference type="CDD" id="cd19505">
    <property type="entry name" value="RecA-like_Ycf2"/>
    <property type="match status" value="1"/>
</dbReference>
<dbReference type="Gene3D" id="3.40.50.300">
    <property type="entry name" value="P-loop containing nucleotide triphosphate hydrolases"/>
    <property type="match status" value="1"/>
</dbReference>
<evidence type="ECO:0000256" key="6">
    <source>
        <dbReference type="ARBA" id="ARBA00022840"/>
    </source>
</evidence>
<dbReference type="Pfam" id="PF00004">
    <property type="entry name" value="AAA"/>
    <property type="match status" value="1"/>
</dbReference>
<dbReference type="InterPro" id="IPR056777">
    <property type="entry name" value="Ycf2_N"/>
</dbReference>
<keyword evidence="4 8" id="KW-0934">Plastid</keyword>
<comment type="function">
    <text evidence="1">Probable ATPase of unknown function. Its presence in a non-photosynthetic plant (Epifagus virginiana) and experiments in tobacco indicate that it has an essential function which is probably not related to photosynthesis.</text>
</comment>